<feature type="transmembrane region" description="Helical" evidence="7">
    <location>
        <begin position="200"/>
        <end position="217"/>
    </location>
</feature>
<feature type="transmembrane region" description="Helical" evidence="7">
    <location>
        <begin position="360"/>
        <end position="381"/>
    </location>
</feature>
<dbReference type="AlphaFoldDB" id="A0A9W4HZZ9"/>
<name>A0A9W4HZZ9_PENNA</name>
<gene>
    <name evidence="8" type="ORF">PNAL_LOCUS6995</name>
</gene>
<organism evidence="8 9">
    <name type="scientific">Penicillium nalgiovense</name>
    <dbReference type="NCBI Taxonomy" id="60175"/>
    <lineage>
        <taxon>Eukaryota</taxon>
        <taxon>Fungi</taxon>
        <taxon>Dikarya</taxon>
        <taxon>Ascomycota</taxon>
        <taxon>Pezizomycotina</taxon>
        <taxon>Eurotiomycetes</taxon>
        <taxon>Eurotiomycetidae</taxon>
        <taxon>Eurotiales</taxon>
        <taxon>Aspergillaceae</taxon>
        <taxon>Penicillium</taxon>
    </lineage>
</organism>
<feature type="transmembrane region" description="Helical" evidence="7">
    <location>
        <begin position="169"/>
        <end position="188"/>
    </location>
</feature>
<accession>A0A9W4HZZ9</accession>
<feature type="transmembrane region" description="Helical" evidence="7">
    <location>
        <begin position="245"/>
        <end position="265"/>
    </location>
</feature>
<keyword evidence="3 7" id="KW-0812">Transmembrane</keyword>
<evidence type="ECO:0000256" key="5">
    <source>
        <dbReference type="ARBA" id="ARBA00023136"/>
    </source>
</evidence>
<feature type="transmembrane region" description="Helical" evidence="7">
    <location>
        <begin position="483"/>
        <end position="500"/>
    </location>
</feature>
<evidence type="ECO:0000313" key="9">
    <source>
        <dbReference type="Proteomes" id="UP001153461"/>
    </source>
</evidence>
<evidence type="ECO:0000256" key="3">
    <source>
        <dbReference type="ARBA" id="ARBA00022692"/>
    </source>
</evidence>
<keyword evidence="5 7" id="KW-0472">Membrane</keyword>
<dbReference type="PANTHER" id="PTHR45649:SF21">
    <property type="entry name" value="TRANSPORTER, PUTATIVE (EUROFUNG)-RELATED"/>
    <property type="match status" value="1"/>
</dbReference>
<dbReference type="Pfam" id="PF13520">
    <property type="entry name" value="AA_permease_2"/>
    <property type="match status" value="1"/>
</dbReference>
<feature type="transmembrane region" description="Helical" evidence="7">
    <location>
        <begin position="512"/>
        <end position="529"/>
    </location>
</feature>
<feature type="transmembrane region" description="Helical" evidence="7">
    <location>
        <begin position="51"/>
        <end position="75"/>
    </location>
</feature>
<proteinExistence type="predicted"/>
<sequence>MDDTMEKFTSQTSKRRQSTATGHDSKPQAGDTELLATLGYKQELRRHYSTIQIFAVAFSIMGLLPSIASTLAFSMPAGPVGMVWVPWTGWLVASCFIFIVSLAMADMASAMPTAGGLYFWTHYFASEKWKNPLSFLVGYSNTIGLIGGICSIDLVSLVRDGNWSATRPIIYGTYVATVFAHGFIAIFFARIMPKIQSACIFLNIALVVATVIALPLGKAKNSPPVNPGSYVFGEIQNHTTWPTGWAFIMAWLSPIWTIGAFDSCVHMSEEATHAARAVPLGIISSAGLCGLLGFVSLAVIASSMGRNIEGILDSKFGQPMTQVCFLLLFLLSCLLVGDILPNLDFTTQIYYDALGKSGALGFMVVVMIVQFFMGLSIVLAASRQSWAFSRDGALPLSSFFRKVSQHAFMRYQPVRMVCGIVVASALIGLLCLIDEAAASALFSLAVAGNDLAWLTPILARLLWGGDRFIPGEFYTGKYLSKPIGWVAVIYMMFVIVLTMIPTEGPNPSREFALDVLLLFPCAFADWVLFEAQTMNYTVVINGSLWLGALVYYYVHARKTYKGPLTTVSPEDEGKNVERDSR</sequence>
<keyword evidence="2" id="KW-0813">Transport</keyword>
<feature type="compositionally biased region" description="Polar residues" evidence="6">
    <location>
        <begin position="7"/>
        <end position="22"/>
    </location>
</feature>
<comment type="subcellular location">
    <subcellularLocation>
        <location evidence="1">Membrane</location>
        <topology evidence="1">Multi-pass membrane protein</topology>
    </subcellularLocation>
</comment>
<dbReference type="PIRSF" id="PIRSF006060">
    <property type="entry name" value="AA_transporter"/>
    <property type="match status" value="1"/>
</dbReference>
<evidence type="ECO:0000313" key="8">
    <source>
        <dbReference type="EMBL" id="CAG8183252.1"/>
    </source>
</evidence>
<dbReference type="GO" id="GO:0016020">
    <property type="term" value="C:membrane"/>
    <property type="evidence" value="ECO:0007669"/>
    <property type="project" value="UniProtKB-SubCell"/>
</dbReference>
<feature type="region of interest" description="Disordered" evidence="6">
    <location>
        <begin position="1"/>
        <end position="30"/>
    </location>
</feature>
<reference evidence="8" key="1">
    <citation type="submission" date="2021-07" db="EMBL/GenBank/DDBJ databases">
        <authorList>
            <person name="Branca A.L. A."/>
        </authorList>
    </citation>
    <scope>NUCLEOTIDE SEQUENCE</scope>
</reference>
<evidence type="ECO:0008006" key="10">
    <source>
        <dbReference type="Google" id="ProtNLM"/>
    </source>
</evidence>
<dbReference type="InterPro" id="IPR002293">
    <property type="entry name" value="AA/rel_permease1"/>
</dbReference>
<dbReference type="Proteomes" id="UP001153461">
    <property type="component" value="Unassembled WGS sequence"/>
</dbReference>
<evidence type="ECO:0000256" key="2">
    <source>
        <dbReference type="ARBA" id="ARBA00022448"/>
    </source>
</evidence>
<dbReference type="EMBL" id="CAJVNV010000388">
    <property type="protein sequence ID" value="CAG8183252.1"/>
    <property type="molecule type" value="Genomic_DNA"/>
</dbReference>
<keyword evidence="4 7" id="KW-1133">Transmembrane helix</keyword>
<comment type="caution">
    <text evidence="8">The sequence shown here is derived from an EMBL/GenBank/DDBJ whole genome shotgun (WGS) entry which is preliminary data.</text>
</comment>
<feature type="transmembrane region" description="Helical" evidence="7">
    <location>
        <begin position="320"/>
        <end position="340"/>
    </location>
</feature>
<feature type="transmembrane region" description="Helical" evidence="7">
    <location>
        <begin position="414"/>
        <end position="433"/>
    </location>
</feature>
<evidence type="ECO:0000256" key="6">
    <source>
        <dbReference type="SAM" id="MobiDB-lite"/>
    </source>
</evidence>
<evidence type="ECO:0000256" key="7">
    <source>
        <dbReference type="SAM" id="Phobius"/>
    </source>
</evidence>
<dbReference type="OrthoDB" id="3900342at2759"/>
<feature type="transmembrane region" description="Helical" evidence="7">
    <location>
        <begin position="535"/>
        <end position="554"/>
    </location>
</feature>
<protein>
    <recommendedName>
        <fullName evidence="10">GABA permease</fullName>
    </recommendedName>
</protein>
<dbReference type="PANTHER" id="PTHR45649">
    <property type="entry name" value="AMINO-ACID PERMEASE BAT1"/>
    <property type="match status" value="1"/>
</dbReference>
<feature type="transmembrane region" description="Helical" evidence="7">
    <location>
        <begin position="277"/>
        <end position="300"/>
    </location>
</feature>
<evidence type="ECO:0000256" key="4">
    <source>
        <dbReference type="ARBA" id="ARBA00022989"/>
    </source>
</evidence>
<evidence type="ECO:0000256" key="1">
    <source>
        <dbReference type="ARBA" id="ARBA00004141"/>
    </source>
</evidence>
<feature type="transmembrane region" description="Helical" evidence="7">
    <location>
        <begin position="440"/>
        <end position="463"/>
    </location>
</feature>
<feature type="transmembrane region" description="Helical" evidence="7">
    <location>
        <begin position="87"/>
        <end position="120"/>
    </location>
</feature>
<feature type="transmembrane region" description="Helical" evidence="7">
    <location>
        <begin position="132"/>
        <end position="157"/>
    </location>
</feature>
<dbReference type="GO" id="GO:0022857">
    <property type="term" value="F:transmembrane transporter activity"/>
    <property type="evidence" value="ECO:0007669"/>
    <property type="project" value="InterPro"/>
</dbReference>
<dbReference type="Gene3D" id="1.20.1740.10">
    <property type="entry name" value="Amino acid/polyamine transporter I"/>
    <property type="match status" value="1"/>
</dbReference>